<feature type="transmembrane region" description="Helical" evidence="12">
    <location>
        <begin position="272"/>
        <end position="289"/>
    </location>
</feature>
<dbReference type="OrthoDB" id="9793156at2"/>
<dbReference type="Pfam" id="PF02628">
    <property type="entry name" value="COX15-CtaA"/>
    <property type="match status" value="1"/>
</dbReference>
<comment type="cofactor">
    <cofactor evidence="1 12">
        <name>heme b</name>
        <dbReference type="ChEBI" id="CHEBI:60344"/>
    </cofactor>
</comment>
<dbReference type="Proteomes" id="UP000271227">
    <property type="component" value="Unassembled WGS sequence"/>
</dbReference>
<keyword evidence="9 12" id="KW-0472">Membrane</keyword>
<dbReference type="GO" id="GO:0006784">
    <property type="term" value="P:heme A biosynthetic process"/>
    <property type="evidence" value="ECO:0007669"/>
    <property type="project" value="UniProtKB-UniRule"/>
</dbReference>
<feature type="binding site" description="axial binding residue" evidence="12">
    <location>
        <position position="329"/>
    </location>
    <ligand>
        <name>heme</name>
        <dbReference type="ChEBI" id="CHEBI:30413"/>
    </ligand>
    <ligandPart>
        <name>Fe</name>
        <dbReference type="ChEBI" id="CHEBI:18248"/>
    </ligandPart>
</feature>
<keyword evidence="4 12" id="KW-0479">Metal-binding</keyword>
<dbReference type="EC" id="1.17.99.9" evidence="12"/>
<dbReference type="EMBL" id="REFR01000010">
    <property type="protein sequence ID" value="RMB08635.1"/>
    <property type="molecule type" value="Genomic_DNA"/>
</dbReference>
<evidence type="ECO:0000256" key="10">
    <source>
        <dbReference type="ARBA" id="ARBA00044501"/>
    </source>
</evidence>
<comment type="function">
    <text evidence="12">Catalyzes the conversion of heme O to heme A by two successive hydroxylations of the methyl group at C8. The first hydroxylation forms heme I, the second hydroxylation results in an unstable dihydroxymethyl group, which spontaneously dehydrates, resulting in the formyl group of heme A.</text>
</comment>
<comment type="subunit">
    <text evidence="12">Interacts with CtaB.</text>
</comment>
<dbReference type="RefSeq" id="WP_121937980.1">
    <property type="nucleotide sequence ID" value="NZ_REFR01000010.1"/>
</dbReference>
<evidence type="ECO:0000313" key="13">
    <source>
        <dbReference type="EMBL" id="RMB08635.1"/>
    </source>
</evidence>
<dbReference type="UniPathway" id="UPA00269">
    <property type="reaction ID" value="UER00713"/>
</dbReference>
<feature type="transmembrane region" description="Helical" evidence="12">
    <location>
        <begin position="108"/>
        <end position="126"/>
    </location>
</feature>
<sequence length="351" mass="38520">MSDVAVSTSVQSAAQSGDDARAIGWWLLAVAGLVFIMVVVGGATRLTESGLSMVDWRPVTGMLPPITEADWQAEFAKYQQSPEYRLKNRGMSITQFKEIFYWEWGHRLLGRVIGLAFFVPMVWFWLRRRVPPGYKPRLVLLFLLGGSQGLLGWYMVQSGLVDEPAVSHYRLTAHLSLALVIFSALMWTALSLLRPRPLAVDAPVPMLARLALALAAVQIVMGALVAGLKAGLIYNQWPLMGEGFVPPALYDMAPLWRNFLDNAVTVQFDHRMGAYLLFALSLVLGWFGIRHGGPVRTAVLAVFASVTVQMLLGVVALLLAVPVFWGAAHQAGGVIVLASLIYLVHRTRTPG</sequence>
<accession>A0A3M0CIH5</accession>
<keyword evidence="3 12" id="KW-0812">Transmembrane</keyword>
<comment type="similarity">
    <text evidence="12">Belongs to the COX15/CtaA family. Type 2 subfamily.</text>
</comment>
<keyword evidence="7 12" id="KW-0408">Iron</keyword>
<keyword evidence="8 12" id="KW-0350">Heme biosynthesis</keyword>
<feature type="transmembrane region" description="Helical" evidence="12">
    <location>
        <begin position="210"/>
        <end position="234"/>
    </location>
</feature>
<dbReference type="GO" id="GO:0016653">
    <property type="term" value="F:oxidoreductase activity, acting on NAD(P)H, heme protein as acceptor"/>
    <property type="evidence" value="ECO:0007669"/>
    <property type="project" value="TreeGrafter"/>
</dbReference>
<protein>
    <recommendedName>
        <fullName evidence="12">Heme A synthase</fullName>
        <shortName evidence="12">HAS</shortName>
        <ecNumber evidence="12">1.17.99.9</ecNumber>
    </recommendedName>
    <alternativeName>
        <fullName evidence="12">Cytochrome aa3-controlling protein</fullName>
    </alternativeName>
</protein>
<evidence type="ECO:0000256" key="4">
    <source>
        <dbReference type="ARBA" id="ARBA00022723"/>
    </source>
</evidence>
<feature type="transmembrane region" description="Helical" evidence="12">
    <location>
        <begin position="298"/>
        <end position="321"/>
    </location>
</feature>
<feature type="transmembrane region" description="Helical" evidence="12">
    <location>
        <begin position="327"/>
        <end position="345"/>
    </location>
</feature>
<feature type="transmembrane region" description="Helical" evidence="12">
    <location>
        <begin position="168"/>
        <end position="190"/>
    </location>
</feature>
<dbReference type="AlphaFoldDB" id="A0A3M0CIH5"/>
<evidence type="ECO:0000256" key="5">
    <source>
        <dbReference type="ARBA" id="ARBA00022989"/>
    </source>
</evidence>
<keyword evidence="12" id="KW-1003">Cell membrane</keyword>
<evidence type="ECO:0000256" key="8">
    <source>
        <dbReference type="ARBA" id="ARBA00023133"/>
    </source>
</evidence>
<evidence type="ECO:0000313" key="14">
    <source>
        <dbReference type="Proteomes" id="UP000271227"/>
    </source>
</evidence>
<dbReference type="HAMAP" id="MF_01665">
    <property type="entry name" value="HemeA_synth_type2"/>
    <property type="match status" value="1"/>
</dbReference>
<comment type="catalytic activity">
    <reaction evidence="11">
        <text>Fe(II)-heme o + 2 A + H2O = Fe(II)-heme a + 2 AH2</text>
        <dbReference type="Rhea" id="RHEA:63388"/>
        <dbReference type="ChEBI" id="CHEBI:13193"/>
        <dbReference type="ChEBI" id="CHEBI:15377"/>
        <dbReference type="ChEBI" id="CHEBI:17499"/>
        <dbReference type="ChEBI" id="CHEBI:60530"/>
        <dbReference type="ChEBI" id="CHEBI:61715"/>
        <dbReference type="EC" id="1.17.99.9"/>
    </reaction>
    <physiologicalReaction direction="left-to-right" evidence="11">
        <dbReference type="Rhea" id="RHEA:63389"/>
    </physiologicalReaction>
</comment>
<evidence type="ECO:0000256" key="6">
    <source>
        <dbReference type="ARBA" id="ARBA00023002"/>
    </source>
</evidence>
<dbReference type="GO" id="GO:0046872">
    <property type="term" value="F:metal ion binding"/>
    <property type="evidence" value="ECO:0007669"/>
    <property type="project" value="UniProtKB-KW"/>
</dbReference>
<dbReference type="InterPro" id="IPR003780">
    <property type="entry name" value="COX15/CtaA_fam"/>
</dbReference>
<reference evidence="13 14" key="1">
    <citation type="submission" date="2018-10" db="EMBL/GenBank/DDBJ databases">
        <title>Genomic Encyclopedia of Archaeal and Bacterial Type Strains, Phase II (KMG-II): from individual species to whole genera.</title>
        <authorList>
            <person name="Goeker M."/>
        </authorList>
    </citation>
    <scope>NUCLEOTIDE SEQUENCE [LARGE SCALE GENOMIC DNA]</scope>
    <source>
        <strain evidence="13 14">DSM 25217</strain>
    </source>
</reference>
<evidence type="ECO:0000256" key="12">
    <source>
        <dbReference type="HAMAP-Rule" id="MF_01665"/>
    </source>
</evidence>
<feature type="binding site" description="axial binding residue" evidence="12">
    <location>
        <position position="270"/>
    </location>
    <ligand>
        <name>heme</name>
        <dbReference type="ChEBI" id="CHEBI:30413"/>
    </ligand>
    <ligandPart>
        <name>Fe</name>
        <dbReference type="ChEBI" id="CHEBI:18248"/>
    </ligandPart>
</feature>
<evidence type="ECO:0000256" key="9">
    <source>
        <dbReference type="ARBA" id="ARBA00023136"/>
    </source>
</evidence>
<dbReference type="InParanoid" id="A0A3M0CIH5"/>
<feature type="transmembrane region" description="Helical" evidence="12">
    <location>
        <begin position="23"/>
        <end position="43"/>
    </location>
</feature>
<evidence type="ECO:0000256" key="2">
    <source>
        <dbReference type="ARBA" id="ARBA00004141"/>
    </source>
</evidence>
<name>A0A3M0CIH5_9PROT</name>
<comment type="subcellular location">
    <subcellularLocation>
        <location evidence="12">Cell membrane</location>
        <topology evidence="12">Multi-pass membrane protein</topology>
    </subcellularLocation>
    <subcellularLocation>
        <location evidence="2">Membrane</location>
        <topology evidence="2">Multi-pass membrane protein</topology>
    </subcellularLocation>
</comment>
<proteinExistence type="inferred from homology"/>
<feature type="transmembrane region" description="Helical" evidence="12">
    <location>
        <begin position="138"/>
        <end position="156"/>
    </location>
</feature>
<evidence type="ECO:0000256" key="3">
    <source>
        <dbReference type="ARBA" id="ARBA00022692"/>
    </source>
</evidence>
<gene>
    <name evidence="12" type="primary">ctaA</name>
    <name evidence="13" type="ORF">BXY39_1270</name>
</gene>
<keyword evidence="14" id="KW-1185">Reference proteome</keyword>
<comment type="pathway">
    <text evidence="10 12">Porphyrin-containing compound metabolism; heme A biosynthesis; heme A from heme O: step 1/1.</text>
</comment>
<comment type="caution">
    <text evidence="13">The sequence shown here is derived from an EMBL/GenBank/DDBJ whole genome shotgun (WGS) entry which is preliminary data.</text>
</comment>
<evidence type="ECO:0000256" key="7">
    <source>
        <dbReference type="ARBA" id="ARBA00023004"/>
    </source>
</evidence>
<dbReference type="GO" id="GO:0120547">
    <property type="term" value="F:heme A synthase activity"/>
    <property type="evidence" value="ECO:0007669"/>
    <property type="project" value="UniProtKB-EC"/>
</dbReference>
<dbReference type="InterPro" id="IPR023754">
    <property type="entry name" value="HemeA_Synthase_type2"/>
</dbReference>
<keyword evidence="5 12" id="KW-1133">Transmembrane helix</keyword>
<dbReference type="PANTHER" id="PTHR23289:SF2">
    <property type="entry name" value="CYTOCHROME C OXIDASE ASSEMBLY PROTEIN COX15 HOMOLOG"/>
    <property type="match status" value="1"/>
</dbReference>
<keyword evidence="6 12" id="KW-0560">Oxidoreductase</keyword>
<dbReference type="PANTHER" id="PTHR23289">
    <property type="entry name" value="CYTOCHROME C OXIDASE ASSEMBLY PROTEIN COX15"/>
    <property type="match status" value="1"/>
</dbReference>
<evidence type="ECO:0000256" key="1">
    <source>
        <dbReference type="ARBA" id="ARBA00001970"/>
    </source>
</evidence>
<organism evidence="13 14">
    <name type="scientific">Eilatimonas milleporae</name>
    <dbReference type="NCBI Taxonomy" id="911205"/>
    <lineage>
        <taxon>Bacteria</taxon>
        <taxon>Pseudomonadati</taxon>
        <taxon>Pseudomonadota</taxon>
        <taxon>Alphaproteobacteria</taxon>
        <taxon>Kordiimonadales</taxon>
        <taxon>Kordiimonadaceae</taxon>
        <taxon>Eilatimonas</taxon>
    </lineage>
</organism>
<dbReference type="GO" id="GO:0005886">
    <property type="term" value="C:plasma membrane"/>
    <property type="evidence" value="ECO:0007669"/>
    <property type="project" value="UniProtKB-SubCell"/>
</dbReference>
<evidence type="ECO:0000256" key="11">
    <source>
        <dbReference type="ARBA" id="ARBA00048044"/>
    </source>
</evidence>